<proteinExistence type="predicted"/>
<accession>A0ABP1CN37</accession>
<keyword evidence="2" id="KW-1185">Reference proteome</keyword>
<dbReference type="Proteomes" id="UP001497453">
    <property type="component" value="Chromosome 1"/>
</dbReference>
<sequence>MDSFAQHLCTPSTRVFILVMRLPAEREYMQPQCTEIKSRDNKSSEKTLIFVAPLRSSNDERIIDASGFKLDVERLDTVLSQSGDFNVNALDLSDLTDEFKALGFELEAFYKELPGV</sequence>
<evidence type="ECO:0000313" key="2">
    <source>
        <dbReference type="Proteomes" id="UP001497453"/>
    </source>
</evidence>
<protein>
    <submittedName>
        <fullName evidence="1">Uncharacterized protein</fullName>
    </submittedName>
</protein>
<reference evidence="2" key="1">
    <citation type="submission" date="2024-04" db="EMBL/GenBank/DDBJ databases">
        <authorList>
            <person name="Shaw F."/>
            <person name="Minotto A."/>
        </authorList>
    </citation>
    <scope>NUCLEOTIDE SEQUENCE [LARGE SCALE GENOMIC DNA]</scope>
</reference>
<gene>
    <name evidence="1" type="ORF">GFSPODELE1_LOCUS1484</name>
</gene>
<dbReference type="EMBL" id="OZ037944">
    <property type="protein sequence ID" value="CAL1697105.1"/>
    <property type="molecule type" value="Genomic_DNA"/>
</dbReference>
<name>A0ABP1CN37_9APHY</name>
<organism evidence="1 2">
    <name type="scientific">Somion occarium</name>
    <dbReference type="NCBI Taxonomy" id="3059160"/>
    <lineage>
        <taxon>Eukaryota</taxon>
        <taxon>Fungi</taxon>
        <taxon>Dikarya</taxon>
        <taxon>Basidiomycota</taxon>
        <taxon>Agaricomycotina</taxon>
        <taxon>Agaricomycetes</taxon>
        <taxon>Polyporales</taxon>
        <taxon>Cerrenaceae</taxon>
        <taxon>Somion</taxon>
    </lineage>
</organism>
<evidence type="ECO:0000313" key="1">
    <source>
        <dbReference type="EMBL" id="CAL1697105.1"/>
    </source>
</evidence>